<proteinExistence type="predicted"/>
<dbReference type="PANTHER" id="PTHR22847">
    <property type="entry name" value="WD40 REPEAT PROTEIN"/>
    <property type="match status" value="1"/>
</dbReference>
<feature type="repeat" description="WD" evidence="3">
    <location>
        <begin position="13"/>
        <end position="54"/>
    </location>
</feature>
<dbReference type="STRING" id="47427.A0A2H3DKP8"/>
<keyword evidence="1 3" id="KW-0853">WD repeat</keyword>
<dbReference type="GO" id="GO:0042393">
    <property type="term" value="F:histone binding"/>
    <property type="evidence" value="ECO:0007669"/>
    <property type="project" value="TreeGrafter"/>
</dbReference>
<evidence type="ECO:0000256" key="1">
    <source>
        <dbReference type="ARBA" id="ARBA00022574"/>
    </source>
</evidence>
<keyword evidence="5" id="KW-0812">Transmembrane</keyword>
<evidence type="ECO:0000256" key="2">
    <source>
        <dbReference type="ARBA" id="ARBA00022737"/>
    </source>
</evidence>
<dbReference type="InterPro" id="IPR001680">
    <property type="entry name" value="WD40_rpt"/>
</dbReference>
<feature type="transmembrane region" description="Helical" evidence="5">
    <location>
        <begin position="318"/>
        <end position="342"/>
    </location>
</feature>
<evidence type="ECO:0000313" key="7">
    <source>
        <dbReference type="Proteomes" id="UP000217790"/>
    </source>
</evidence>
<dbReference type="GO" id="GO:0048188">
    <property type="term" value="C:Set1C/COMPASS complex"/>
    <property type="evidence" value="ECO:0007669"/>
    <property type="project" value="TreeGrafter"/>
</dbReference>
<dbReference type="EMBL" id="KZ293671">
    <property type="protein sequence ID" value="PBK88833.1"/>
    <property type="molecule type" value="Genomic_DNA"/>
</dbReference>
<dbReference type="SUPFAM" id="SSF50978">
    <property type="entry name" value="WD40 repeat-like"/>
    <property type="match status" value="1"/>
</dbReference>
<gene>
    <name evidence="6" type="ORF">ARMGADRAFT_1033810</name>
</gene>
<protein>
    <submittedName>
        <fullName evidence="6">WD40 repeat-like protein</fullName>
    </submittedName>
</protein>
<accession>A0A2H3DKP8</accession>
<dbReference type="Proteomes" id="UP000217790">
    <property type="component" value="Unassembled WGS sequence"/>
</dbReference>
<dbReference type="PROSITE" id="PS50294">
    <property type="entry name" value="WD_REPEATS_REGION"/>
    <property type="match status" value="1"/>
</dbReference>
<organism evidence="6 7">
    <name type="scientific">Armillaria gallica</name>
    <name type="common">Bulbous honey fungus</name>
    <name type="synonym">Armillaria bulbosa</name>
    <dbReference type="NCBI Taxonomy" id="47427"/>
    <lineage>
        <taxon>Eukaryota</taxon>
        <taxon>Fungi</taxon>
        <taxon>Dikarya</taxon>
        <taxon>Basidiomycota</taxon>
        <taxon>Agaricomycotina</taxon>
        <taxon>Agaricomycetes</taxon>
        <taxon>Agaricomycetidae</taxon>
        <taxon>Agaricales</taxon>
        <taxon>Marasmiineae</taxon>
        <taxon>Physalacriaceae</taxon>
        <taxon>Armillaria</taxon>
    </lineage>
</organism>
<feature type="coiled-coil region" evidence="4">
    <location>
        <begin position="277"/>
        <end position="311"/>
    </location>
</feature>
<keyword evidence="5" id="KW-1133">Transmembrane helix</keyword>
<reference evidence="7" key="1">
    <citation type="journal article" date="2017" name="Nat. Ecol. Evol.">
        <title>Genome expansion and lineage-specific genetic innovations in the forest pathogenic fungi Armillaria.</title>
        <authorList>
            <person name="Sipos G."/>
            <person name="Prasanna A.N."/>
            <person name="Walter M.C."/>
            <person name="O'Connor E."/>
            <person name="Balint B."/>
            <person name="Krizsan K."/>
            <person name="Kiss B."/>
            <person name="Hess J."/>
            <person name="Varga T."/>
            <person name="Slot J."/>
            <person name="Riley R."/>
            <person name="Boka B."/>
            <person name="Rigling D."/>
            <person name="Barry K."/>
            <person name="Lee J."/>
            <person name="Mihaltcheva S."/>
            <person name="LaButti K."/>
            <person name="Lipzen A."/>
            <person name="Waldron R."/>
            <person name="Moloney N.M."/>
            <person name="Sperisen C."/>
            <person name="Kredics L."/>
            <person name="Vagvoelgyi C."/>
            <person name="Patrignani A."/>
            <person name="Fitzpatrick D."/>
            <person name="Nagy I."/>
            <person name="Doyle S."/>
            <person name="Anderson J.B."/>
            <person name="Grigoriev I.V."/>
            <person name="Gueldener U."/>
            <person name="Muensterkoetter M."/>
            <person name="Nagy L.G."/>
        </authorList>
    </citation>
    <scope>NUCLEOTIDE SEQUENCE [LARGE SCALE GENOMIC DNA]</scope>
    <source>
        <strain evidence="7">Ar21-2</strain>
    </source>
</reference>
<dbReference type="Pfam" id="PF00400">
    <property type="entry name" value="WD40"/>
    <property type="match status" value="1"/>
</dbReference>
<name>A0A2H3DKP8_ARMGA</name>
<evidence type="ECO:0000256" key="4">
    <source>
        <dbReference type="SAM" id="Coils"/>
    </source>
</evidence>
<dbReference type="InParanoid" id="A0A2H3DKP8"/>
<evidence type="ECO:0000256" key="5">
    <source>
        <dbReference type="SAM" id="Phobius"/>
    </source>
</evidence>
<sequence length="351" mass="39042">MPSSTRYRLFRKLEGHQGAINCLVFFNDGDSLLSGADDQSVRHWRIDSSQCIQELRNERWGQEFNAQASLMLAIFDMNDSVEVQALDRLNGQFAVASHSGCIKVFKITNNKLSEAPLWSVAIRDIPRGLAFAGHSNDHLMIFTVYTGEVGSAMLSPDQRTLAVHNLNTDQFDLYPQNPFPASPMTSLTVSTTACGHLIKQCAFAEEQAHSLVCGGDNGTTYIFDIAMGDRLQQLAHKNDSSNIYAVATFSSRDRHLIASGETEDPPMISIWSKPTEMKEMADRHDRQIRQAQEEEARKAREAQAAQKAQEDKLASLSVAFNIAMFLMVVVVALCIWSAAYFYQAVVLSIVL</sequence>
<evidence type="ECO:0000256" key="3">
    <source>
        <dbReference type="PROSITE-ProRule" id="PRU00221"/>
    </source>
</evidence>
<evidence type="ECO:0000313" key="6">
    <source>
        <dbReference type="EMBL" id="PBK88833.1"/>
    </source>
</evidence>
<dbReference type="PANTHER" id="PTHR22847:SF637">
    <property type="entry name" value="WD REPEAT DOMAIN 5B"/>
    <property type="match status" value="1"/>
</dbReference>
<dbReference type="Gene3D" id="2.130.10.10">
    <property type="entry name" value="YVTN repeat-like/Quinoprotein amine dehydrogenase"/>
    <property type="match status" value="2"/>
</dbReference>
<dbReference type="SMART" id="SM00320">
    <property type="entry name" value="WD40"/>
    <property type="match status" value="2"/>
</dbReference>
<dbReference type="InterPro" id="IPR015943">
    <property type="entry name" value="WD40/YVTN_repeat-like_dom_sf"/>
</dbReference>
<dbReference type="PROSITE" id="PS50082">
    <property type="entry name" value="WD_REPEATS_2"/>
    <property type="match status" value="1"/>
</dbReference>
<keyword evidence="7" id="KW-1185">Reference proteome</keyword>
<keyword evidence="2" id="KW-0677">Repeat</keyword>
<dbReference type="OrthoDB" id="3238562at2759"/>
<dbReference type="InterPro" id="IPR036322">
    <property type="entry name" value="WD40_repeat_dom_sf"/>
</dbReference>
<dbReference type="AlphaFoldDB" id="A0A2H3DKP8"/>
<keyword evidence="5" id="KW-0472">Membrane</keyword>
<keyword evidence="4" id="KW-0175">Coiled coil</keyword>
<dbReference type="OMA" id="CAIPRSI"/>